<dbReference type="Gene3D" id="1.10.287.470">
    <property type="entry name" value="Helix hairpin bin"/>
    <property type="match status" value="1"/>
</dbReference>
<evidence type="ECO:0000259" key="2">
    <source>
        <dbReference type="Pfam" id="PF25973"/>
    </source>
</evidence>
<feature type="coiled-coil region" evidence="1">
    <location>
        <begin position="111"/>
        <end position="145"/>
    </location>
</feature>
<dbReference type="GO" id="GO:1990281">
    <property type="term" value="C:efflux pump complex"/>
    <property type="evidence" value="ECO:0007669"/>
    <property type="project" value="TreeGrafter"/>
</dbReference>
<reference evidence="3 4" key="1">
    <citation type="journal article" date="2017" name="ISME J.">
        <title>Potential for microbial H2 and metal transformations associated with novel bacteria and archaea in deep terrestrial subsurface sediments.</title>
        <authorList>
            <person name="Hernsdorf A.W."/>
            <person name="Amano Y."/>
            <person name="Miyakawa K."/>
            <person name="Ise K."/>
            <person name="Suzuki Y."/>
            <person name="Anantharaman K."/>
            <person name="Probst A."/>
            <person name="Burstein D."/>
            <person name="Thomas B.C."/>
            <person name="Banfield J.F."/>
        </authorList>
    </citation>
    <scope>NUCLEOTIDE SEQUENCE [LARGE SCALE GENOMIC DNA]</scope>
    <source>
        <strain evidence="3">HGW-Wallbacteria-1</strain>
    </source>
</reference>
<dbReference type="Gene3D" id="2.40.30.170">
    <property type="match status" value="1"/>
</dbReference>
<evidence type="ECO:0000256" key="1">
    <source>
        <dbReference type="SAM" id="Coils"/>
    </source>
</evidence>
<protein>
    <recommendedName>
        <fullName evidence="2">CzcB-like barrel-sandwich hybrid domain-containing protein</fullName>
    </recommendedName>
</protein>
<dbReference type="Proteomes" id="UP000233256">
    <property type="component" value="Unassembled WGS sequence"/>
</dbReference>
<dbReference type="Pfam" id="PF25973">
    <property type="entry name" value="BSH_CzcB"/>
    <property type="match status" value="1"/>
</dbReference>
<evidence type="ECO:0000313" key="3">
    <source>
        <dbReference type="EMBL" id="PKK89825.1"/>
    </source>
</evidence>
<dbReference type="GO" id="GO:0015562">
    <property type="term" value="F:efflux transmembrane transporter activity"/>
    <property type="evidence" value="ECO:0007669"/>
    <property type="project" value="TreeGrafter"/>
</dbReference>
<organism evidence="3 4">
    <name type="scientific">Candidatus Wallbacteria bacterium HGW-Wallbacteria-1</name>
    <dbReference type="NCBI Taxonomy" id="2013854"/>
    <lineage>
        <taxon>Bacteria</taxon>
        <taxon>Candidatus Walliibacteriota</taxon>
    </lineage>
</organism>
<name>A0A2N1PNA7_9BACT</name>
<proteinExistence type="predicted"/>
<dbReference type="InterPro" id="IPR058647">
    <property type="entry name" value="BSH_CzcB-like"/>
</dbReference>
<accession>A0A2N1PNA7</accession>
<dbReference type="EMBL" id="PGXC01000011">
    <property type="protein sequence ID" value="PKK89825.1"/>
    <property type="molecule type" value="Genomic_DNA"/>
</dbReference>
<keyword evidence="1" id="KW-0175">Coiled coil</keyword>
<dbReference type="PANTHER" id="PTHR30469">
    <property type="entry name" value="MULTIDRUG RESISTANCE PROTEIN MDTA"/>
    <property type="match status" value="1"/>
</dbReference>
<dbReference type="Gene3D" id="2.40.420.20">
    <property type="match status" value="1"/>
</dbReference>
<dbReference type="SUPFAM" id="SSF111369">
    <property type="entry name" value="HlyD-like secretion proteins"/>
    <property type="match status" value="1"/>
</dbReference>
<comment type="caution">
    <text evidence="3">The sequence shown here is derived from an EMBL/GenBank/DDBJ whole genome shotgun (WGS) entry which is preliminary data.</text>
</comment>
<evidence type="ECO:0000313" key="4">
    <source>
        <dbReference type="Proteomes" id="UP000233256"/>
    </source>
</evidence>
<dbReference type="Gene3D" id="2.40.50.100">
    <property type="match status" value="1"/>
</dbReference>
<feature type="domain" description="CzcB-like barrel-sandwich hybrid" evidence="2">
    <location>
        <begin position="70"/>
        <end position="248"/>
    </location>
</feature>
<gene>
    <name evidence="3" type="ORF">CVV64_12435</name>
</gene>
<sequence length="457" mass="50414">MRKIVVSIILCVMVLALALGARKYQMSTRLEVKTGVEVDRRPLVRVESFRSQDYTVKIVGYGNVVPKRQVVLNPEVSGAVVSVSDNFDVGRVVREGEVLIRIEDTRYKLNVDSALATLEGLEHQLDLLRREEENTKANVKIIQEMAELAKAELDRNNRLLSKGSVSQSVMEKQQSAYLGNLSSLQAQKNALATYKPRMAQIQSQIDGSRARLESARSDLAKTVIRAPFTAIVVERDAEQGNVASMNSRLGVIYGIDVARIRVPIPVNELRWLKSSCLVRSVVNPPADSMNEAGATVDSDAAVNSGVTVNSDDVEPMMMADVSLAEGFADYTWSGKVEASGGQVDPATRTMDFIVEVNDPFSLMARDSRPSLAKGMFCKVEFHARDLKNVYILPRQCVAHDDTIRKVVDGKIVIQKVRVLRSLDDRVVIEDGITSEDRIVSTRTDTLVDGTEVRVAGH</sequence>
<dbReference type="AlphaFoldDB" id="A0A2N1PNA7"/>